<evidence type="ECO:0000313" key="2">
    <source>
        <dbReference type="EMBL" id="NYD41109.1"/>
    </source>
</evidence>
<keyword evidence="1" id="KW-0812">Transmembrane</keyword>
<gene>
    <name evidence="2" type="ORF">BJZ21_001192</name>
</gene>
<organism evidence="2 3">
    <name type="scientific">Nocardioides panaciterrulae</name>
    <dbReference type="NCBI Taxonomy" id="661492"/>
    <lineage>
        <taxon>Bacteria</taxon>
        <taxon>Bacillati</taxon>
        <taxon>Actinomycetota</taxon>
        <taxon>Actinomycetes</taxon>
        <taxon>Propionibacteriales</taxon>
        <taxon>Nocardioidaceae</taxon>
        <taxon>Nocardioides</taxon>
    </lineage>
</organism>
<comment type="caution">
    <text evidence="2">The sequence shown here is derived from an EMBL/GenBank/DDBJ whole genome shotgun (WGS) entry which is preliminary data.</text>
</comment>
<evidence type="ECO:0000256" key="1">
    <source>
        <dbReference type="SAM" id="Phobius"/>
    </source>
</evidence>
<reference evidence="2 3" key="1">
    <citation type="submission" date="2020-07" db="EMBL/GenBank/DDBJ databases">
        <title>Sequencing the genomes of 1000 actinobacteria strains.</title>
        <authorList>
            <person name="Klenk H.-P."/>
        </authorList>
    </citation>
    <scope>NUCLEOTIDE SEQUENCE [LARGE SCALE GENOMIC DNA]</scope>
    <source>
        <strain evidence="2 3">DSM 21350</strain>
    </source>
</reference>
<name>A0A7Y9JBE0_9ACTN</name>
<sequence length="37" mass="3968">MHHLPGAHPPFVANPIALTIVAIAVVVAFWLTHRRGG</sequence>
<feature type="transmembrane region" description="Helical" evidence="1">
    <location>
        <begin position="12"/>
        <end position="31"/>
    </location>
</feature>
<keyword evidence="3" id="KW-1185">Reference proteome</keyword>
<dbReference type="AlphaFoldDB" id="A0A7Y9JBE0"/>
<accession>A0A7Y9JBE0</accession>
<keyword evidence="1" id="KW-1133">Transmembrane helix</keyword>
<evidence type="ECO:0000313" key="3">
    <source>
        <dbReference type="Proteomes" id="UP000535511"/>
    </source>
</evidence>
<dbReference type="EMBL" id="JACCBG010000001">
    <property type="protein sequence ID" value="NYD41109.1"/>
    <property type="molecule type" value="Genomic_DNA"/>
</dbReference>
<proteinExistence type="predicted"/>
<keyword evidence="1" id="KW-0472">Membrane</keyword>
<protein>
    <submittedName>
        <fullName evidence="2">Putative membrane protein</fullName>
    </submittedName>
</protein>
<dbReference type="Proteomes" id="UP000535511">
    <property type="component" value="Unassembled WGS sequence"/>
</dbReference>